<dbReference type="EMBL" id="CAACVS010000376">
    <property type="protein sequence ID" value="VEU41697.1"/>
    <property type="molecule type" value="Genomic_DNA"/>
</dbReference>
<gene>
    <name evidence="2" type="ORF">PSNMU_V1.4_AUG-EV-PASAV3_0086310</name>
</gene>
<dbReference type="AlphaFoldDB" id="A0A448ZI12"/>
<evidence type="ECO:0000256" key="1">
    <source>
        <dbReference type="SAM" id="Coils"/>
    </source>
</evidence>
<sequence>MADIEKRVAALENGGAFNATQAAIRAREEEFLATLRDIKASMLKDEQDGKNNGASSAELDALRDENERLKAKVTKQAYRIAHLVSGMEKMLESEKK</sequence>
<evidence type="ECO:0000313" key="3">
    <source>
        <dbReference type="Proteomes" id="UP000291116"/>
    </source>
</evidence>
<evidence type="ECO:0000313" key="2">
    <source>
        <dbReference type="EMBL" id="VEU41697.1"/>
    </source>
</evidence>
<dbReference type="Proteomes" id="UP000291116">
    <property type="component" value="Unassembled WGS sequence"/>
</dbReference>
<keyword evidence="3" id="KW-1185">Reference proteome</keyword>
<keyword evidence="1" id="KW-0175">Coiled coil</keyword>
<organism evidence="2 3">
    <name type="scientific">Pseudo-nitzschia multistriata</name>
    <dbReference type="NCBI Taxonomy" id="183589"/>
    <lineage>
        <taxon>Eukaryota</taxon>
        <taxon>Sar</taxon>
        <taxon>Stramenopiles</taxon>
        <taxon>Ochrophyta</taxon>
        <taxon>Bacillariophyta</taxon>
        <taxon>Bacillariophyceae</taxon>
        <taxon>Bacillariophycidae</taxon>
        <taxon>Bacillariales</taxon>
        <taxon>Bacillariaceae</taxon>
        <taxon>Pseudo-nitzschia</taxon>
    </lineage>
</organism>
<name>A0A448ZI12_9STRA</name>
<reference evidence="2 3" key="1">
    <citation type="submission" date="2019-01" db="EMBL/GenBank/DDBJ databases">
        <authorList>
            <person name="Ferrante I. M."/>
        </authorList>
    </citation>
    <scope>NUCLEOTIDE SEQUENCE [LARGE SCALE GENOMIC DNA]</scope>
    <source>
        <strain evidence="2 3">B856</strain>
    </source>
</reference>
<feature type="coiled-coil region" evidence="1">
    <location>
        <begin position="52"/>
        <end position="79"/>
    </location>
</feature>
<protein>
    <submittedName>
        <fullName evidence="2">Uncharacterized protein</fullName>
    </submittedName>
</protein>
<proteinExistence type="predicted"/>
<dbReference type="OrthoDB" id="45280at2759"/>
<accession>A0A448ZI12</accession>